<evidence type="ECO:0000256" key="1">
    <source>
        <dbReference type="ARBA" id="ARBA00022603"/>
    </source>
</evidence>
<dbReference type="Proteomes" id="UP000005496">
    <property type="component" value="Unassembled WGS sequence"/>
</dbReference>
<dbReference type="PROSITE" id="PS01231">
    <property type="entry name" value="TRMA_2"/>
    <property type="match status" value="1"/>
</dbReference>
<dbReference type="GO" id="GO:0070041">
    <property type="term" value="F:rRNA (uridine-C5-)-methyltransferase activity"/>
    <property type="evidence" value="ECO:0007669"/>
    <property type="project" value="TreeGrafter"/>
</dbReference>
<dbReference type="PROSITE" id="PS51687">
    <property type="entry name" value="SAM_MT_RNA_M5U"/>
    <property type="match status" value="1"/>
</dbReference>
<evidence type="ECO:0000313" key="7">
    <source>
        <dbReference type="Proteomes" id="UP000005496"/>
    </source>
</evidence>
<feature type="domain" description="TRAM" evidence="5">
    <location>
        <begin position="1"/>
        <end position="57"/>
    </location>
</feature>
<feature type="binding site" evidence="4">
    <location>
        <position position="247"/>
    </location>
    <ligand>
        <name>S-adenosyl-L-methionine</name>
        <dbReference type="ChEBI" id="CHEBI:59789"/>
    </ligand>
</feature>
<dbReference type="PANTHER" id="PTHR11061:SF30">
    <property type="entry name" value="TRNA (URACIL(54)-C(5))-METHYLTRANSFERASE"/>
    <property type="match status" value="1"/>
</dbReference>
<evidence type="ECO:0000256" key="4">
    <source>
        <dbReference type="PROSITE-ProRule" id="PRU01024"/>
    </source>
</evidence>
<dbReference type="InterPro" id="IPR002792">
    <property type="entry name" value="TRAM_dom"/>
</dbReference>
<accession>D6SP05</accession>
<sequence>MQELELTVERLIWRGRALARLESGQVVILEPGVFPGERILAQVTKSTGDHLQARCTRLLEPAEHRQEHPCPLGDLCGGCRFGVLPYQVQVKIKHQVLQTEIRRALGRKWSGHAPEEILVFSSPESWGYRWRGQTEVLDGRPHVKALGRNHPLHCPRCLLHAPVLAVELPRICQDLPPGRYTMAASPLDHKVLAHTSPEWLKLPLEKSGISLQVRPGSFFQANWRLNQDLVQYVLSRLAHLDSLADLYAGAGNFALPCAAGGHKVLALESDSRAAKGALRAAREGGLNNLRIHTGDLRRREAMQTLKKFAPQGLILDPPRSGAGRNLQSLAGLESLQRLAWISCDVVNTCRDLKPFLEAGWRIREAAMFDMFPQTWHMEAVFVLGKS</sequence>
<dbReference type="Pfam" id="PF05958">
    <property type="entry name" value="tRNA_U5-meth_tr"/>
    <property type="match status" value="1"/>
</dbReference>
<dbReference type="PANTHER" id="PTHR11061">
    <property type="entry name" value="RNA M5U METHYLTRANSFERASE"/>
    <property type="match status" value="1"/>
</dbReference>
<dbReference type="RefSeq" id="WP_008869803.1">
    <property type="nucleotide sequence ID" value="NZ_ACJN02000002.1"/>
</dbReference>
<comment type="similarity">
    <text evidence="4">Belongs to the class I-like SAM-binding methyltransferase superfamily. RNA M5U methyltransferase family.</text>
</comment>
<keyword evidence="3 4" id="KW-0949">S-adenosyl-L-methionine</keyword>
<feature type="binding site" evidence="4">
    <location>
        <position position="268"/>
    </location>
    <ligand>
        <name>S-adenosyl-L-methionine</name>
        <dbReference type="ChEBI" id="CHEBI:59789"/>
    </ligand>
</feature>
<dbReference type="PROSITE" id="PS50926">
    <property type="entry name" value="TRAM"/>
    <property type="match status" value="1"/>
</dbReference>
<evidence type="ECO:0000259" key="5">
    <source>
        <dbReference type="PROSITE" id="PS50926"/>
    </source>
</evidence>
<evidence type="ECO:0000313" key="6">
    <source>
        <dbReference type="EMBL" id="EFI34481.1"/>
    </source>
</evidence>
<dbReference type="EMBL" id="ACJN02000002">
    <property type="protein sequence ID" value="EFI34481.1"/>
    <property type="molecule type" value="Genomic_DNA"/>
</dbReference>
<feature type="active site" description="Nucleophile" evidence="4">
    <location>
        <position position="343"/>
    </location>
</feature>
<dbReference type="Gene3D" id="2.40.50.1070">
    <property type="match status" value="1"/>
</dbReference>
<feature type="binding site" evidence="4">
    <location>
        <position position="316"/>
    </location>
    <ligand>
        <name>S-adenosyl-L-methionine</name>
        <dbReference type="ChEBI" id="CHEBI:59789"/>
    </ligand>
</feature>
<dbReference type="InterPro" id="IPR010280">
    <property type="entry name" value="U5_MeTrfase_fam"/>
</dbReference>
<dbReference type="CDD" id="cd02440">
    <property type="entry name" value="AdoMet_MTases"/>
    <property type="match status" value="1"/>
</dbReference>
<dbReference type="SUPFAM" id="SSF53335">
    <property type="entry name" value="S-adenosyl-L-methionine-dependent methyltransferases"/>
    <property type="match status" value="1"/>
</dbReference>
<comment type="caution">
    <text evidence="6">The sequence shown here is derived from an EMBL/GenBank/DDBJ whole genome shotgun (WGS) entry which is preliminary data.</text>
</comment>
<keyword evidence="2 4" id="KW-0808">Transferase</keyword>
<gene>
    <name evidence="6" type="ORF">Dthio_PD1840</name>
</gene>
<evidence type="ECO:0000256" key="3">
    <source>
        <dbReference type="ARBA" id="ARBA00022691"/>
    </source>
</evidence>
<dbReference type="Gene3D" id="3.40.50.150">
    <property type="entry name" value="Vaccinia Virus protein VP39"/>
    <property type="match status" value="1"/>
</dbReference>
<dbReference type="InterPro" id="IPR030391">
    <property type="entry name" value="MeTrfase_TrmA_CS"/>
</dbReference>
<proteinExistence type="inferred from homology"/>
<dbReference type="OrthoDB" id="9804590at2"/>
<dbReference type="Gene3D" id="2.40.50.140">
    <property type="entry name" value="Nucleic acid-binding proteins"/>
    <property type="match status" value="1"/>
</dbReference>
<evidence type="ECO:0000256" key="2">
    <source>
        <dbReference type="ARBA" id="ARBA00022679"/>
    </source>
</evidence>
<dbReference type="AlphaFoldDB" id="D6SP05"/>
<name>D6SP05_9BACT</name>
<organism evidence="6 7">
    <name type="scientific">Desulfonatronospira thiodismutans ASO3-1</name>
    <dbReference type="NCBI Taxonomy" id="555779"/>
    <lineage>
        <taxon>Bacteria</taxon>
        <taxon>Pseudomonadati</taxon>
        <taxon>Thermodesulfobacteriota</taxon>
        <taxon>Desulfovibrionia</taxon>
        <taxon>Desulfovibrionales</taxon>
        <taxon>Desulfonatronovibrionaceae</taxon>
        <taxon>Desulfonatronospira</taxon>
    </lineage>
</organism>
<feature type="binding site" evidence="4">
    <location>
        <position position="220"/>
    </location>
    <ligand>
        <name>S-adenosyl-L-methionine</name>
        <dbReference type="ChEBI" id="CHEBI:59789"/>
    </ligand>
</feature>
<keyword evidence="7" id="KW-1185">Reference proteome</keyword>
<dbReference type="InterPro" id="IPR012340">
    <property type="entry name" value="NA-bd_OB-fold"/>
</dbReference>
<dbReference type="GO" id="GO:0070475">
    <property type="term" value="P:rRNA base methylation"/>
    <property type="evidence" value="ECO:0007669"/>
    <property type="project" value="TreeGrafter"/>
</dbReference>
<dbReference type="SUPFAM" id="SSF50249">
    <property type="entry name" value="Nucleic acid-binding proteins"/>
    <property type="match status" value="1"/>
</dbReference>
<reference evidence="6" key="1">
    <citation type="submission" date="2010-05" db="EMBL/GenBank/DDBJ databases">
        <title>The draft genome of Desulfonatronospira thiodismutans ASO3-1.</title>
        <authorList>
            <consortium name="US DOE Joint Genome Institute (JGI-PGF)"/>
            <person name="Lucas S."/>
            <person name="Copeland A."/>
            <person name="Lapidus A."/>
            <person name="Cheng J.-F."/>
            <person name="Bruce D."/>
            <person name="Goodwin L."/>
            <person name="Pitluck S."/>
            <person name="Chertkov O."/>
            <person name="Brettin T."/>
            <person name="Detter J.C."/>
            <person name="Han C."/>
            <person name="Land M.L."/>
            <person name="Hauser L."/>
            <person name="Kyrpides N."/>
            <person name="Mikhailova N."/>
            <person name="Muyzer G."/>
            <person name="Woyke T."/>
        </authorList>
    </citation>
    <scope>NUCLEOTIDE SEQUENCE [LARGE SCALE GENOMIC DNA]</scope>
    <source>
        <strain evidence="6">ASO3-1</strain>
    </source>
</reference>
<dbReference type="eggNOG" id="COG2265">
    <property type="taxonomic scope" value="Bacteria"/>
</dbReference>
<keyword evidence="1 4" id="KW-0489">Methyltransferase</keyword>
<dbReference type="InterPro" id="IPR029063">
    <property type="entry name" value="SAM-dependent_MTases_sf"/>
</dbReference>
<protein>
    <submittedName>
        <fullName evidence="6">(Uracil-5)-methyltransferase</fullName>
    </submittedName>
</protein>